<feature type="compositionally biased region" description="Basic and acidic residues" evidence="1">
    <location>
        <begin position="437"/>
        <end position="457"/>
    </location>
</feature>
<feature type="region of interest" description="Disordered" evidence="1">
    <location>
        <begin position="696"/>
        <end position="782"/>
    </location>
</feature>
<comment type="caution">
    <text evidence="3">The sequence shown here is derived from an EMBL/GenBank/DDBJ whole genome shotgun (WGS) entry which is preliminary data.</text>
</comment>
<evidence type="ECO:0000313" key="4">
    <source>
        <dbReference type="Proteomes" id="UP001567538"/>
    </source>
</evidence>
<dbReference type="PANTHER" id="PTHR46445">
    <property type="entry name" value="RNA POLYMERASE II DEGRADATION FACTOR-LIKE PROTEIN (DUF1296)"/>
    <property type="match status" value="1"/>
</dbReference>
<feature type="domain" description="GBF-interacting protein 1 N-terminal" evidence="2">
    <location>
        <begin position="13"/>
        <end position="71"/>
    </location>
</feature>
<dbReference type="InterPro" id="IPR009060">
    <property type="entry name" value="UBA-like_sf"/>
</dbReference>
<protein>
    <recommendedName>
        <fullName evidence="2">GBF-interacting protein 1 N-terminal domain-containing protein</fullName>
    </recommendedName>
</protein>
<sequence>MSTDKGSGDLQSIPEESRKLVARVKEIVSCSVEEIYAALKEFNNDLDATVNFLLGQASFVTVKSKRDRRRENRAIAAPRPRGITTNTGSSSKTGGDRYPHGSTHARSSSSVSTSTIVRSTVSESSKDYEAETSPAQNTLVNEKWPILEKPPATQVQSEKHPKPSSIPSDSVNRPSDVEVAQEDDNTENSGVNAAEFDSIFSWKFLEGDSGGVSLYENDLHSHLGLLQHQSPRDFHQVSSASRNLQQLNVEKDEGCSNLRFGSFGSGMGDETNLEGERSEAHILSAGKIGSSTDHYDDKSLNSSLFQRSSAGSSRDHDPSSASQQEELKPDNAEGAQGSQHTNATFNQKTSRRQYPAPSSLVSSASRNLQQLNVEKDEGCSDLRFGSFGSGTGVETNLEEERSEAHILSAGKIGSSTDHYDGKSLNSSFFQRSSAGSSRDHDPSSASRQEELKPDNAERAQGSQHTNATFNQKTSRRQYLAPPSFYDSIVRSATYGLPSTVTLATNPNFPRECELYPSYSSAAIGHLAISTPAEAPPQIHAGTGNARPPSLPREHFPHPFTQPTAPFGRFANLVPYTVPQSSSYPPSTSSLHRPGADRRHEVVRDQFDTSLASWLQRNPTAVSAVNAVPAYNHQGQNLQPVGFRQGQQQPPTHGYGAPVFPDFYHPRDPPLLPAQQQQGSHSYVVPVFHPRDGVLRHAQQQQPYQGQSPQSGGPRLGQQQLLPSHSYAYGAPGYPNSYHPSDPVWLHAQQQEQQQQPHQGQTPQSGGSRQGQQPWWQQQKPWK</sequence>
<accession>A0ABD1HVC2</accession>
<feature type="compositionally biased region" description="Low complexity" evidence="1">
    <location>
        <begin position="698"/>
        <end position="723"/>
    </location>
</feature>
<gene>
    <name evidence="3" type="ORF">AAHA92_10618</name>
</gene>
<dbReference type="EMBL" id="JBEAFC010000004">
    <property type="protein sequence ID" value="KAL1560407.1"/>
    <property type="molecule type" value="Genomic_DNA"/>
</dbReference>
<proteinExistence type="predicted"/>
<feature type="compositionally biased region" description="Low complexity" evidence="1">
    <location>
        <begin position="107"/>
        <end position="123"/>
    </location>
</feature>
<reference evidence="3 4" key="1">
    <citation type="submission" date="2024-06" db="EMBL/GenBank/DDBJ databases">
        <title>A chromosome level genome sequence of Diviner's sage (Salvia divinorum).</title>
        <authorList>
            <person name="Ford S.A."/>
            <person name="Ro D.-K."/>
            <person name="Ness R.W."/>
            <person name="Phillips M.A."/>
        </authorList>
    </citation>
    <scope>NUCLEOTIDE SEQUENCE [LARGE SCALE GENOMIC DNA]</scope>
    <source>
        <strain evidence="3">SAF-2024a</strain>
        <tissue evidence="3">Leaf</tissue>
    </source>
</reference>
<feature type="compositionally biased region" description="Polar residues" evidence="1">
    <location>
        <begin position="635"/>
        <end position="650"/>
    </location>
</feature>
<evidence type="ECO:0000256" key="1">
    <source>
        <dbReference type="SAM" id="MobiDB-lite"/>
    </source>
</evidence>
<keyword evidence="4" id="KW-1185">Reference proteome</keyword>
<feature type="compositionally biased region" description="Low complexity" evidence="1">
    <location>
        <begin position="426"/>
        <end position="436"/>
    </location>
</feature>
<feature type="region of interest" description="Disordered" evidence="1">
    <location>
        <begin position="305"/>
        <end position="365"/>
    </location>
</feature>
<feature type="region of interest" description="Disordered" evidence="1">
    <location>
        <begin position="63"/>
        <end position="191"/>
    </location>
</feature>
<dbReference type="AlphaFoldDB" id="A0ABD1HVC2"/>
<dbReference type="SUPFAM" id="SSF46934">
    <property type="entry name" value="UBA-like"/>
    <property type="match status" value="1"/>
</dbReference>
<dbReference type="Pfam" id="PF06972">
    <property type="entry name" value="GIP1_N"/>
    <property type="match status" value="1"/>
</dbReference>
<dbReference type="PANTHER" id="PTHR46445:SF3">
    <property type="entry name" value="RNA POLYMERASE II DEGRADATION FACTOR-LIKE PROTEIN (DUF1296)-RELATED"/>
    <property type="match status" value="1"/>
</dbReference>
<dbReference type="InterPro" id="IPR009719">
    <property type="entry name" value="GIP1_N"/>
</dbReference>
<evidence type="ECO:0000259" key="2">
    <source>
        <dbReference type="Pfam" id="PF06972"/>
    </source>
</evidence>
<organism evidence="3 4">
    <name type="scientific">Salvia divinorum</name>
    <name type="common">Maria pastora</name>
    <name type="synonym">Diviner's sage</name>
    <dbReference type="NCBI Taxonomy" id="28513"/>
    <lineage>
        <taxon>Eukaryota</taxon>
        <taxon>Viridiplantae</taxon>
        <taxon>Streptophyta</taxon>
        <taxon>Embryophyta</taxon>
        <taxon>Tracheophyta</taxon>
        <taxon>Spermatophyta</taxon>
        <taxon>Magnoliopsida</taxon>
        <taxon>eudicotyledons</taxon>
        <taxon>Gunneridae</taxon>
        <taxon>Pentapetalae</taxon>
        <taxon>asterids</taxon>
        <taxon>lamiids</taxon>
        <taxon>Lamiales</taxon>
        <taxon>Lamiaceae</taxon>
        <taxon>Nepetoideae</taxon>
        <taxon>Mentheae</taxon>
        <taxon>Salviinae</taxon>
        <taxon>Salvia</taxon>
        <taxon>Salvia subgen. Calosphace</taxon>
    </lineage>
</organism>
<feature type="compositionally biased region" description="Polar residues" evidence="1">
    <location>
        <begin position="336"/>
        <end position="348"/>
    </location>
</feature>
<evidence type="ECO:0000313" key="3">
    <source>
        <dbReference type="EMBL" id="KAL1560407.1"/>
    </source>
</evidence>
<dbReference type="Proteomes" id="UP001567538">
    <property type="component" value="Unassembled WGS sequence"/>
</dbReference>
<feature type="compositionally biased region" description="Polar residues" evidence="1">
    <location>
        <begin position="460"/>
        <end position="472"/>
    </location>
</feature>
<name>A0ABD1HVC2_SALDI</name>
<feature type="region of interest" description="Disordered" evidence="1">
    <location>
        <begin position="635"/>
        <end position="679"/>
    </location>
</feature>
<feature type="region of interest" description="Disordered" evidence="1">
    <location>
        <begin position="408"/>
        <end position="475"/>
    </location>
</feature>
<feature type="compositionally biased region" description="Low complexity" evidence="1">
    <location>
        <begin position="748"/>
        <end position="782"/>
    </location>
</feature>
<feature type="compositionally biased region" description="Low complexity" evidence="1">
    <location>
        <begin position="82"/>
        <end position="93"/>
    </location>
</feature>